<dbReference type="PANTHER" id="PTHR45738:SF5">
    <property type="entry name" value="POLYPHOSPHOINOSITIDE PHOSPHATASE"/>
    <property type="match status" value="1"/>
</dbReference>
<dbReference type="GO" id="GO:0012505">
    <property type="term" value="C:endomembrane system"/>
    <property type="evidence" value="ECO:0007669"/>
    <property type="project" value="UniProtKB-SubCell"/>
</dbReference>
<feature type="region of interest" description="Disordered" evidence="4">
    <location>
        <begin position="573"/>
        <end position="596"/>
    </location>
</feature>
<dbReference type="OrthoDB" id="405996at2759"/>
<evidence type="ECO:0000313" key="7">
    <source>
        <dbReference type="Proteomes" id="UP000245609"/>
    </source>
</evidence>
<dbReference type="InterPro" id="IPR043573">
    <property type="entry name" value="Fig4-like"/>
</dbReference>
<keyword evidence="7" id="KW-1185">Reference proteome</keyword>
<keyword evidence="2" id="KW-0378">Hydrolase</keyword>
<dbReference type="AlphaFoldDB" id="A0A2T9ZCG4"/>
<proteinExistence type="predicted"/>
<comment type="subcellular location">
    <subcellularLocation>
        <location evidence="1">Endomembrane system</location>
    </subcellularLocation>
</comment>
<evidence type="ECO:0000256" key="3">
    <source>
        <dbReference type="ARBA" id="ARBA00023136"/>
    </source>
</evidence>
<keyword evidence="3" id="KW-0472">Membrane</keyword>
<feature type="domain" description="SAC" evidence="5">
    <location>
        <begin position="139"/>
        <end position="477"/>
    </location>
</feature>
<dbReference type="Pfam" id="PF02383">
    <property type="entry name" value="Syja_N"/>
    <property type="match status" value="1"/>
</dbReference>
<evidence type="ECO:0000256" key="4">
    <source>
        <dbReference type="SAM" id="MobiDB-lite"/>
    </source>
</evidence>
<protein>
    <recommendedName>
        <fullName evidence="5">SAC domain-containing protein</fullName>
    </recommendedName>
</protein>
<dbReference type="Proteomes" id="UP000245609">
    <property type="component" value="Unassembled WGS sequence"/>
</dbReference>
<sequence>MTIIEKVDIYRCKNRFYFVGQNVSKNYYKILKLTVENIKEPEVIDDGVIYSKKEMDRLISDIASACPKPDQLVQIVQNCHGIIGFVRFTKGYYVCIIKRSKHVALLGGHYIYHIDETRLYPLFHKKESSIEEDGFLQVFQSVDLANNFYFSYTFDITNTLQMNMTSDNIELRSSYGPKLFKKLNTIFVWNFQLISNGKLMLGIDQSWMIPLIHGYVDQSRISFSGRDVFLTLIARRSRVFAGVRFMKRGINEKGYVANDVETEQIVHTMETTSFDTPYGYRNSNPNYTSFIKESIKREGILGDEFSECISYLNQFLPDEKKILYIKWDMSRAKKNREDDVLQILEEIAEESLAVTGFFHNGPELYGNYLKRTGRVLSNLDIFKSEKGSVKENIILEKESYYRREKKIQHGVVRSNCIDCLDRTNAAQSIIGKVAFAHQLYELGCLEQPLLPFETDAAMVIEEMYHDLGDTIALQYGGSHLVNTVQTYRKINNWTSHSRDLIVTLRRYYSNSFVDAERQKAITLFLEKSSLSENDSNLHLKLDSDDPFHSNDLANCFINTPRKNQALIPNLSKSLSNSSGISQSKDNEADKLSNGADHVNACEDSTDVKKFDYWEEYYLPNKYTSFNSLFVSNINSNSRYNTA</sequence>
<dbReference type="EMBL" id="MBFS01000528">
    <property type="protein sequence ID" value="PVV02294.1"/>
    <property type="molecule type" value="Genomic_DNA"/>
</dbReference>
<dbReference type="STRING" id="133381.A0A2T9ZCG4"/>
<name>A0A2T9ZCG4_9FUNG</name>
<organism evidence="6 7">
    <name type="scientific">Smittium megazygosporum</name>
    <dbReference type="NCBI Taxonomy" id="133381"/>
    <lineage>
        <taxon>Eukaryota</taxon>
        <taxon>Fungi</taxon>
        <taxon>Fungi incertae sedis</taxon>
        <taxon>Zoopagomycota</taxon>
        <taxon>Kickxellomycotina</taxon>
        <taxon>Harpellomycetes</taxon>
        <taxon>Harpellales</taxon>
        <taxon>Legeriomycetaceae</taxon>
        <taxon>Smittium</taxon>
    </lineage>
</organism>
<evidence type="ECO:0000256" key="2">
    <source>
        <dbReference type="ARBA" id="ARBA00022801"/>
    </source>
</evidence>
<evidence type="ECO:0000313" key="6">
    <source>
        <dbReference type="EMBL" id="PVV02294.1"/>
    </source>
</evidence>
<dbReference type="InterPro" id="IPR002013">
    <property type="entry name" value="SAC_dom"/>
</dbReference>
<evidence type="ECO:0000259" key="5">
    <source>
        <dbReference type="PROSITE" id="PS50275"/>
    </source>
</evidence>
<comment type="caution">
    <text evidence="6">The sequence shown here is derived from an EMBL/GenBank/DDBJ whole genome shotgun (WGS) entry which is preliminary data.</text>
</comment>
<evidence type="ECO:0000256" key="1">
    <source>
        <dbReference type="ARBA" id="ARBA00004308"/>
    </source>
</evidence>
<dbReference type="PANTHER" id="PTHR45738">
    <property type="entry name" value="POLYPHOSPHOINOSITIDE PHOSPHATASE"/>
    <property type="match status" value="1"/>
</dbReference>
<feature type="compositionally biased region" description="Low complexity" evidence="4">
    <location>
        <begin position="573"/>
        <end position="583"/>
    </location>
</feature>
<dbReference type="GO" id="GO:0046856">
    <property type="term" value="P:phosphatidylinositol dephosphorylation"/>
    <property type="evidence" value="ECO:0007669"/>
    <property type="project" value="InterPro"/>
</dbReference>
<dbReference type="GO" id="GO:0043813">
    <property type="term" value="F:phosphatidylinositol-3,5-bisphosphate 5-phosphatase activity"/>
    <property type="evidence" value="ECO:0007669"/>
    <property type="project" value="InterPro"/>
</dbReference>
<dbReference type="PROSITE" id="PS50275">
    <property type="entry name" value="SAC"/>
    <property type="match status" value="1"/>
</dbReference>
<accession>A0A2T9ZCG4</accession>
<reference evidence="6 7" key="1">
    <citation type="journal article" date="2018" name="MBio">
        <title>Comparative Genomics Reveals the Core Gene Toolbox for the Fungus-Insect Symbiosis.</title>
        <authorList>
            <person name="Wang Y."/>
            <person name="Stata M."/>
            <person name="Wang W."/>
            <person name="Stajich J.E."/>
            <person name="White M.M."/>
            <person name="Moncalvo J.M."/>
        </authorList>
    </citation>
    <scope>NUCLEOTIDE SEQUENCE [LARGE SCALE GENOMIC DNA]</scope>
    <source>
        <strain evidence="6 7">SC-DP-2</strain>
    </source>
</reference>
<gene>
    <name evidence="6" type="ORF">BB560_003256</name>
</gene>